<evidence type="ECO:0000256" key="6">
    <source>
        <dbReference type="ARBA" id="ARBA00022723"/>
    </source>
</evidence>
<feature type="non-terminal residue" evidence="17">
    <location>
        <position position="621"/>
    </location>
</feature>
<evidence type="ECO:0000256" key="13">
    <source>
        <dbReference type="ARBA" id="ARBA00052682"/>
    </source>
</evidence>
<dbReference type="SUPFAM" id="SSF54373">
    <property type="entry name" value="FAD-linked reductases, C-terminal domain"/>
    <property type="match status" value="1"/>
</dbReference>
<keyword evidence="12 14" id="KW-0830">Ubiquinone</keyword>
<evidence type="ECO:0000256" key="5">
    <source>
        <dbReference type="ARBA" id="ARBA00022630"/>
    </source>
</evidence>
<evidence type="ECO:0000256" key="2">
    <source>
        <dbReference type="ARBA" id="ARBA00002819"/>
    </source>
</evidence>
<dbReference type="Pfam" id="PF05187">
    <property type="entry name" value="Fer4_ETF_QO"/>
    <property type="match status" value="1"/>
</dbReference>
<dbReference type="GO" id="GO:0005743">
    <property type="term" value="C:mitochondrial inner membrane"/>
    <property type="evidence" value="ECO:0007669"/>
    <property type="project" value="TreeGrafter"/>
</dbReference>
<keyword evidence="6 14" id="KW-0479">Metal-binding</keyword>
<proteinExistence type="predicted"/>
<gene>
    <name evidence="17" type="primary">ETFDH</name>
    <name evidence="17" type="ORF">Bhyg_07307</name>
</gene>
<dbReference type="PRINTS" id="PR00411">
    <property type="entry name" value="PNDRDTASEI"/>
</dbReference>
<sequence length="621" mass="68147">AKDTFEYQPVLLRHNKISKNHNTLYRSSERIRSTMERICVSISSTEVDMERFADEADIVIVGGGPSGMSAAIRAKQLANEQGKEVRVCVVEKSAEVGGHILSGAVMDPKALNELIPDWKEKGAPLKTPVVHDTFSFLTSSGRWPIPIFPGSPMDNRGNYVVRLGHVVRWLGEQAEALGVEIYPGTAAAEILYHEDGSVKGIATNDLGIAKDGAPKDTFARGMELHAKSVIFAEGCRGHLTKQLMQQFELNASNEPQSYGIGLKEVWEIDASKHKYSVVQIFNNKNVKTDKFFRPGLVEHCIGWPLDKNTYGGSFLYHLNEETPIVAVGYVVGLDYSNPWLSPFQEFQRFKTHPKIRPTFEGATRIAYGARAINEGGFQCLPKLTFPGGCLVGCAAGFLNVPKIKGTHYAMKSGMLAAESVCDEIFSESKQETIGLEPKSYPEKIKSSFVWKELYKVRNFRPAFHTVLGLYGGLIGSGFSMFLGGREPWTLSHGGADNVKLKPANECQPIDYPKPDNKVSFDLLSSVALTGTNHEGDQPPHLTLKNDSVPVATNLSIYAGPESRFCPAGVYEFVANDEGGNQRLQINAQNCIHCKTCDIKDVTQNINWVVPEGGGGPAYNGM</sequence>
<keyword evidence="11 14" id="KW-0411">Iron-sulfur</keyword>
<dbReference type="GO" id="GO:0004174">
    <property type="term" value="F:electron-transferring-flavoprotein dehydrogenase activity"/>
    <property type="evidence" value="ECO:0007669"/>
    <property type="project" value="UniProtKB-UniRule"/>
</dbReference>
<evidence type="ECO:0000256" key="14">
    <source>
        <dbReference type="RuleBase" id="RU366068"/>
    </source>
</evidence>
<dbReference type="AlphaFoldDB" id="A0A9Q0S2N7"/>
<dbReference type="SUPFAM" id="SSF54862">
    <property type="entry name" value="4Fe-4S ferredoxins"/>
    <property type="match status" value="1"/>
</dbReference>
<comment type="function">
    <text evidence="2 14">Accepts electrons from ETF and reduces ubiquinone.</text>
</comment>
<dbReference type="Gene3D" id="3.30.70.20">
    <property type="match status" value="1"/>
</dbReference>
<keyword evidence="4" id="KW-0004">4Fe-4S</keyword>
<dbReference type="InterPro" id="IPR036188">
    <property type="entry name" value="FAD/NAD-bd_sf"/>
</dbReference>
<dbReference type="EC" id="1.5.5.1" evidence="14"/>
<evidence type="ECO:0000256" key="4">
    <source>
        <dbReference type="ARBA" id="ARBA00022485"/>
    </source>
</evidence>
<dbReference type="Pfam" id="PF01946">
    <property type="entry name" value="Thi4"/>
    <property type="match status" value="1"/>
</dbReference>
<keyword evidence="7 14" id="KW-0274">FAD</keyword>
<dbReference type="EMBL" id="WJQU01000002">
    <property type="protein sequence ID" value="KAJ6642359.1"/>
    <property type="molecule type" value="Genomic_DNA"/>
</dbReference>
<keyword evidence="18" id="KW-1185">Reference proteome</keyword>
<evidence type="ECO:0000256" key="10">
    <source>
        <dbReference type="ARBA" id="ARBA00023004"/>
    </source>
</evidence>
<dbReference type="SUPFAM" id="SSF51905">
    <property type="entry name" value="FAD/NAD(P)-binding domain"/>
    <property type="match status" value="1"/>
</dbReference>
<dbReference type="GO" id="GO:0051539">
    <property type="term" value="F:4 iron, 4 sulfur cluster binding"/>
    <property type="evidence" value="ECO:0007669"/>
    <property type="project" value="UniProtKB-UniRule"/>
</dbReference>
<dbReference type="PANTHER" id="PTHR10617">
    <property type="entry name" value="ELECTRON TRANSFER FLAVOPROTEIN-UBIQUINONE OXIDOREDUCTASE"/>
    <property type="match status" value="1"/>
</dbReference>
<keyword evidence="8 14" id="KW-0249">Electron transport</keyword>
<keyword evidence="10 14" id="KW-0408">Iron</keyword>
<dbReference type="OrthoDB" id="437331at2759"/>
<evidence type="ECO:0000256" key="3">
    <source>
        <dbReference type="ARBA" id="ARBA00022448"/>
    </source>
</evidence>
<feature type="domain" description="ETF-QO/FixX C-terminal" evidence="15">
    <location>
        <begin position="516"/>
        <end position="619"/>
    </location>
</feature>
<evidence type="ECO:0000256" key="9">
    <source>
        <dbReference type="ARBA" id="ARBA00023002"/>
    </source>
</evidence>
<dbReference type="GO" id="GO:0046872">
    <property type="term" value="F:metal ion binding"/>
    <property type="evidence" value="ECO:0007669"/>
    <property type="project" value="UniProtKB-KW"/>
</dbReference>
<comment type="cofactor">
    <cofactor evidence="1 14">
        <name>FAD</name>
        <dbReference type="ChEBI" id="CHEBI:57692"/>
    </cofactor>
</comment>
<keyword evidence="5 14" id="KW-0285">Flavoprotein</keyword>
<accession>A0A9Q0S2N7</accession>
<protein>
    <recommendedName>
        <fullName evidence="14">Electron transfer flavoprotein-ubiquinone oxidoreductase</fullName>
        <shortName evidence="14">ETF-QO</shortName>
        <ecNumber evidence="14">1.5.5.1</ecNumber>
    </recommendedName>
</protein>
<evidence type="ECO:0000256" key="7">
    <source>
        <dbReference type="ARBA" id="ARBA00022827"/>
    </source>
</evidence>
<evidence type="ECO:0000256" key="12">
    <source>
        <dbReference type="ARBA" id="ARBA00023075"/>
    </source>
</evidence>
<dbReference type="Gene3D" id="3.50.50.60">
    <property type="entry name" value="FAD/NAD(P)-binding domain"/>
    <property type="match status" value="1"/>
</dbReference>
<feature type="domain" description="ETF-QO/FixC ubiquinone-binding" evidence="16">
    <location>
        <begin position="290"/>
        <end position="372"/>
    </location>
</feature>
<evidence type="ECO:0000313" key="18">
    <source>
        <dbReference type="Proteomes" id="UP001151699"/>
    </source>
</evidence>
<dbReference type="PANTHER" id="PTHR10617:SF107">
    <property type="entry name" value="ELECTRON TRANSFER FLAVOPROTEIN-UBIQUINONE OXIDOREDUCTASE, MITOCHONDRIAL"/>
    <property type="match status" value="1"/>
</dbReference>
<comment type="catalytic activity">
    <reaction evidence="13 14">
        <text>a ubiquinone + reduced [electron-transfer flavoprotein] = a ubiquinol + oxidized [electron-transfer flavoprotein] + H(+)</text>
        <dbReference type="Rhea" id="RHEA:24052"/>
        <dbReference type="Rhea" id="RHEA-COMP:9565"/>
        <dbReference type="Rhea" id="RHEA-COMP:9566"/>
        <dbReference type="Rhea" id="RHEA-COMP:10685"/>
        <dbReference type="Rhea" id="RHEA-COMP:10686"/>
        <dbReference type="ChEBI" id="CHEBI:15378"/>
        <dbReference type="ChEBI" id="CHEBI:16389"/>
        <dbReference type="ChEBI" id="CHEBI:17976"/>
        <dbReference type="ChEBI" id="CHEBI:57692"/>
        <dbReference type="ChEBI" id="CHEBI:58307"/>
        <dbReference type="EC" id="1.5.5.1"/>
    </reaction>
</comment>
<evidence type="ECO:0000256" key="1">
    <source>
        <dbReference type="ARBA" id="ARBA00001974"/>
    </source>
</evidence>
<dbReference type="InterPro" id="IPR049398">
    <property type="entry name" value="ETF-QO/FixC_UQ-bd"/>
</dbReference>
<keyword evidence="3 14" id="KW-0813">Transport</keyword>
<dbReference type="InterPro" id="IPR007859">
    <property type="entry name" value="ETF-QO/FixX_C"/>
</dbReference>
<dbReference type="InterPro" id="IPR040156">
    <property type="entry name" value="ETF-QO"/>
</dbReference>
<evidence type="ECO:0000256" key="11">
    <source>
        <dbReference type="ARBA" id="ARBA00023014"/>
    </source>
</evidence>
<comment type="caution">
    <text evidence="17">The sequence shown here is derived from an EMBL/GenBank/DDBJ whole genome shotgun (WGS) entry which is preliminary data.</text>
</comment>
<reference evidence="17" key="1">
    <citation type="submission" date="2022-07" db="EMBL/GenBank/DDBJ databases">
        <authorList>
            <person name="Trinca V."/>
            <person name="Uliana J.V.C."/>
            <person name="Torres T.T."/>
            <person name="Ward R.J."/>
            <person name="Monesi N."/>
        </authorList>
    </citation>
    <scope>NUCLEOTIDE SEQUENCE</scope>
    <source>
        <strain evidence="17">HSMRA1968</strain>
        <tissue evidence="17">Whole embryos</tissue>
    </source>
</reference>
<dbReference type="FunFam" id="3.30.70.20:FF:000012">
    <property type="entry name" value="Electron transfer flavoprotein-ubiquinone oxidoreductase, mitochondrial"/>
    <property type="match status" value="1"/>
</dbReference>
<dbReference type="Proteomes" id="UP001151699">
    <property type="component" value="Chromosome B"/>
</dbReference>
<evidence type="ECO:0000259" key="15">
    <source>
        <dbReference type="Pfam" id="PF05187"/>
    </source>
</evidence>
<organism evidence="17 18">
    <name type="scientific">Pseudolycoriella hygida</name>
    <dbReference type="NCBI Taxonomy" id="35572"/>
    <lineage>
        <taxon>Eukaryota</taxon>
        <taxon>Metazoa</taxon>
        <taxon>Ecdysozoa</taxon>
        <taxon>Arthropoda</taxon>
        <taxon>Hexapoda</taxon>
        <taxon>Insecta</taxon>
        <taxon>Pterygota</taxon>
        <taxon>Neoptera</taxon>
        <taxon>Endopterygota</taxon>
        <taxon>Diptera</taxon>
        <taxon>Nematocera</taxon>
        <taxon>Sciaroidea</taxon>
        <taxon>Sciaridae</taxon>
        <taxon>Pseudolycoriella</taxon>
    </lineage>
</organism>
<comment type="cofactor">
    <cofactor evidence="14">
        <name>[4Fe-4S] cluster</name>
        <dbReference type="ChEBI" id="CHEBI:49883"/>
    </cofactor>
    <text evidence="14">Binds 1 [4Fe-4S] cluster.</text>
</comment>
<dbReference type="Gene3D" id="3.30.9.90">
    <property type="match status" value="2"/>
</dbReference>
<evidence type="ECO:0000256" key="8">
    <source>
        <dbReference type="ARBA" id="ARBA00022982"/>
    </source>
</evidence>
<keyword evidence="9 14" id="KW-0560">Oxidoreductase</keyword>
<dbReference type="Pfam" id="PF21162">
    <property type="entry name" value="ETFQO_UQ-bd"/>
    <property type="match status" value="1"/>
</dbReference>
<evidence type="ECO:0000259" key="16">
    <source>
        <dbReference type="Pfam" id="PF21162"/>
    </source>
</evidence>
<evidence type="ECO:0000313" key="17">
    <source>
        <dbReference type="EMBL" id="KAJ6642359.1"/>
    </source>
</evidence>
<name>A0A9Q0S2N7_9DIPT</name>
<feature type="non-terminal residue" evidence="17">
    <location>
        <position position="1"/>
    </location>
</feature>